<protein>
    <submittedName>
        <fullName evidence="4">Fic family protein</fullName>
    </submittedName>
</protein>
<name>A0A848ETW5_MEGEL</name>
<dbReference type="PANTHER" id="PTHR13504:SF40">
    <property type="entry name" value="FIDO DOMAIN-CONTAINING PROTEIN"/>
    <property type="match status" value="1"/>
</dbReference>
<evidence type="ECO:0000256" key="1">
    <source>
        <dbReference type="PIRSR" id="PIRSR640198-1"/>
    </source>
</evidence>
<dbReference type="AlphaFoldDB" id="A0A848ETW5"/>
<dbReference type="Gene3D" id="1.10.3290.10">
    <property type="entry name" value="Fido-like domain"/>
    <property type="match status" value="1"/>
</dbReference>
<evidence type="ECO:0000256" key="2">
    <source>
        <dbReference type="PIRSR" id="PIRSR640198-2"/>
    </source>
</evidence>
<proteinExistence type="predicted"/>
<keyword evidence="2" id="KW-0067">ATP-binding</keyword>
<comment type="caution">
    <text evidence="4">The sequence shown here is derived from an EMBL/GenBank/DDBJ whole genome shotgun (WGS) entry which is preliminary data.</text>
</comment>
<feature type="active site" evidence="1">
    <location>
        <position position="234"/>
    </location>
</feature>
<keyword evidence="2" id="KW-0547">Nucleotide-binding</keyword>
<evidence type="ECO:0000259" key="3">
    <source>
        <dbReference type="PROSITE" id="PS51459"/>
    </source>
</evidence>
<evidence type="ECO:0000313" key="4">
    <source>
        <dbReference type="EMBL" id="NMK39646.1"/>
    </source>
</evidence>
<dbReference type="Proteomes" id="UP000536773">
    <property type="component" value="Unassembled WGS sequence"/>
</dbReference>
<dbReference type="EMBL" id="JABBJH010000015">
    <property type="protein sequence ID" value="NMK39646.1"/>
    <property type="molecule type" value="Genomic_DNA"/>
</dbReference>
<sequence>MKYESLYSLYYKDSQIWEKVYQERFHSPFSRHLPLAIKQYHRRQSHPAFFCYTEEIALSLEKIASEVMDCLDIIHQVPPAAISQFLHMSLVDEIKSTNDIEGVRSTRKEILMAFSVPESEQSSYRLGSIVNKYIKIIQKEYIPLTTRQDIRYLFDDFLADEIRRDDPKNLPDGEIFRKDSVDIVSPTQKTIHQGVHPESTIIQMIDAALDVLNTEAIPYLIRIAVFHYFFGYIHPFYDGNGRMARFITSYLLAQRLHPAIALQVSILIKKYRKSYYDLFSHTDADINRGDLTPFIMGTLQFIEQATLFTHRILKHKYQNYQKAQSQLLQTPDLPIKNKTAAAICDILLQAATFSDIGVSIKEIRETLGISENTVYNHLKKIPEEYLWINKEIRPYRYQLRL</sequence>
<reference evidence="4 5" key="1">
    <citation type="submission" date="2020-04" db="EMBL/GenBank/DDBJ databases">
        <authorList>
            <person name="Hitch T.C.A."/>
            <person name="Wylensek D."/>
            <person name="Clavel T."/>
        </authorList>
    </citation>
    <scope>NUCLEOTIDE SEQUENCE [LARGE SCALE GENOMIC DNA]</scope>
    <source>
        <strain evidence="4 5">WCA-386-APC-2A</strain>
    </source>
</reference>
<dbReference type="InterPro" id="IPR003812">
    <property type="entry name" value="Fido"/>
</dbReference>
<dbReference type="PROSITE" id="PS51459">
    <property type="entry name" value="FIDO"/>
    <property type="match status" value="1"/>
</dbReference>
<dbReference type="InterPro" id="IPR040198">
    <property type="entry name" value="Fido_containing"/>
</dbReference>
<gene>
    <name evidence="4" type="ORF">HG933_09755</name>
</gene>
<organism evidence="4 5">
    <name type="scientific">Megasphaera elsdenii</name>
    <dbReference type="NCBI Taxonomy" id="907"/>
    <lineage>
        <taxon>Bacteria</taxon>
        <taxon>Bacillati</taxon>
        <taxon>Bacillota</taxon>
        <taxon>Negativicutes</taxon>
        <taxon>Veillonellales</taxon>
        <taxon>Veillonellaceae</taxon>
        <taxon>Megasphaera</taxon>
    </lineage>
</organism>
<dbReference type="SUPFAM" id="SSF140931">
    <property type="entry name" value="Fic-like"/>
    <property type="match status" value="1"/>
</dbReference>
<feature type="binding site" evidence="2">
    <location>
        <position position="287"/>
    </location>
    <ligand>
        <name>ATP</name>
        <dbReference type="ChEBI" id="CHEBI:30616"/>
    </ligand>
</feature>
<evidence type="ECO:0000313" key="5">
    <source>
        <dbReference type="Proteomes" id="UP000536773"/>
    </source>
</evidence>
<dbReference type="RefSeq" id="WP_169013816.1">
    <property type="nucleotide sequence ID" value="NZ_JABBJH010000015.1"/>
</dbReference>
<feature type="binding site" evidence="2">
    <location>
        <begin position="238"/>
        <end position="245"/>
    </location>
    <ligand>
        <name>ATP</name>
        <dbReference type="ChEBI" id="CHEBI:30616"/>
    </ligand>
</feature>
<dbReference type="PANTHER" id="PTHR13504">
    <property type="entry name" value="FIDO DOMAIN-CONTAINING PROTEIN DDB_G0283145"/>
    <property type="match status" value="1"/>
</dbReference>
<feature type="domain" description="Fido" evidence="3">
    <location>
        <begin position="145"/>
        <end position="297"/>
    </location>
</feature>
<dbReference type="Gene3D" id="1.10.10.60">
    <property type="entry name" value="Homeodomain-like"/>
    <property type="match status" value="1"/>
</dbReference>
<feature type="binding site" evidence="2">
    <location>
        <begin position="275"/>
        <end position="276"/>
    </location>
    <ligand>
        <name>ATP</name>
        <dbReference type="ChEBI" id="CHEBI:30616"/>
    </ligand>
</feature>
<dbReference type="Pfam" id="PF02661">
    <property type="entry name" value="Fic"/>
    <property type="match status" value="1"/>
</dbReference>
<accession>A0A848ETW5</accession>
<dbReference type="GO" id="GO:0005524">
    <property type="term" value="F:ATP binding"/>
    <property type="evidence" value="ECO:0007669"/>
    <property type="project" value="UniProtKB-KW"/>
</dbReference>
<dbReference type="InterPro" id="IPR036597">
    <property type="entry name" value="Fido-like_dom_sf"/>
</dbReference>